<keyword evidence="3" id="KW-0804">Transcription</keyword>
<dbReference type="SUPFAM" id="SSF51182">
    <property type="entry name" value="RmlC-like cupins"/>
    <property type="match status" value="1"/>
</dbReference>
<evidence type="ECO:0000256" key="3">
    <source>
        <dbReference type="ARBA" id="ARBA00023163"/>
    </source>
</evidence>
<keyword evidence="7" id="KW-1185">Reference proteome</keyword>
<dbReference type="STRING" id="488535.SAMN04487963_3647"/>
<dbReference type="PROSITE" id="PS01124">
    <property type="entry name" value="HTH_ARAC_FAMILY_2"/>
    <property type="match status" value="1"/>
</dbReference>
<reference evidence="7" key="1">
    <citation type="submission" date="2016-10" db="EMBL/GenBank/DDBJ databases">
        <authorList>
            <person name="Varghese N."/>
            <person name="Submissions S."/>
        </authorList>
    </citation>
    <scope>NUCLEOTIDE SEQUENCE [LARGE SCALE GENOMIC DNA]</scope>
    <source>
        <strain evidence="7">CGMCC 1.7061</strain>
    </source>
</reference>
<proteinExistence type="predicted"/>
<dbReference type="Pfam" id="PF12833">
    <property type="entry name" value="HTH_18"/>
    <property type="match status" value="1"/>
</dbReference>
<dbReference type="GO" id="GO:0043565">
    <property type="term" value="F:sequence-specific DNA binding"/>
    <property type="evidence" value="ECO:0007669"/>
    <property type="project" value="InterPro"/>
</dbReference>
<dbReference type="Gene3D" id="2.60.120.10">
    <property type="entry name" value="Jelly Rolls"/>
    <property type="match status" value="1"/>
</dbReference>
<dbReference type="PANTHER" id="PTHR46796">
    <property type="entry name" value="HTH-TYPE TRANSCRIPTIONAL ACTIVATOR RHAS-RELATED"/>
    <property type="match status" value="1"/>
</dbReference>
<dbReference type="RefSeq" id="WP_092026615.1">
    <property type="nucleotide sequence ID" value="NZ_FOUE01000008.1"/>
</dbReference>
<dbReference type="InterPro" id="IPR009057">
    <property type="entry name" value="Homeodomain-like_sf"/>
</dbReference>
<dbReference type="Gene3D" id="1.10.10.60">
    <property type="entry name" value="Homeodomain-like"/>
    <property type="match status" value="2"/>
</dbReference>
<evidence type="ECO:0000256" key="4">
    <source>
        <dbReference type="ARBA" id="ARBA00037345"/>
    </source>
</evidence>
<dbReference type="InterPro" id="IPR050204">
    <property type="entry name" value="AraC_XylS_family_regulators"/>
</dbReference>
<dbReference type="GO" id="GO:0003700">
    <property type="term" value="F:DNA-binding transcription factor activity"/>
    <property type="evidence" value="ECO:0007669"/>
    <property type="project" value="InterPro"/>
</dbReference>
<dbReference type="EMBL" id="FOUE01000008">
    <property type="protein sequence ID" value="SFM77425.1"/>
    <property type="molecule type" value="Genomic_DNA"/>
</dbReference>
<protein>
    <submittedName>
        <fullName evidence="6">AraC-type DNA-binding protein</fullName>
    </submittedName>
</protein>
<dbReference type="InterPro" id="IPR018060">
    <property type="entry name" value="HTH_AraC"/>
</dbReference>
<organism evidence="6 7">
    <name type="scientific">Marinobacter zhejiangensis</name>
    <dbReference type="NCBI Taxonomy" id="488535"/>
    <lineage>
        <taxon>Bacteria</taxon>
        <taxon>Pseudomonadati</taxon>
        <taxon>Pseudomonadota</taxon>
        <taxon>Gammaproteobacteria</taxon>
        <taxon>Pseudomonadales</taxon>
        <taxon>Marinobacteraceae</taxon>
        <taxon>Marinobacter</taxon>
    </lineage>
</organism>
<evidence type="ECO:0000313" key="7">
    <source>
        <dbReference type="Proteomes" id="UP000198519"/>
    </source>
</evidence>
<keyword evidence="1" id="KW-0805">Transcription regulation</keyword>
<evidence type="ECO:0000259" key="5">
    <source>
        <dbReference type="PROSITE" id="PS01124"/>
    </source>
</evidence>
<evidence type="ECO:0000256" key="1">
    <source>
        <dbReference type="ARBA" id="ARBA00023015"/>
    </source>
</evidence>
<dbReference type="OrthoDB" id="5740883at2"/>
<dbReference type="SMART" id="SM00342">
    <property type="entry name" value="HTH_ARAC"/>
    <property type="match status" value="1"/>
</dbReference>
<dbReference type="AlphaFoldDB" id="A0A1I4TL98"/>
<dbReference type="Proteomes" id="UP000198519">
    <property type="component" value="Unassembled WGS sequence"/>
</dbReference>
<keyword evidence="2 6" id="KW-0238">DNA-binding</keyword>
<sequence length="243" mass="27079">MTDLALTLRSYAVEAKTHSHDHHQLVLPVAGTLALSIDGRGGAVSDALAAVIPAGTDHNFSASGPNQFLVADIPEALAPTLDRLPAFFDLDAGLTHYVRFLQHQASSAEGGTNTHRQMMMLLLQLMEERHRETIRTDRRVAVARAYLDEHYQQQVSLARLAQLSHLSPRQLTELFKRQLGMTPQHYLIECRMQQARHLLVSTSLSVQAVAENVGYTSVAAFSDRFRKHVGHAPAHFRQLSKRH</sequence>
<dbReference type="PROSITE" id="PS00041">
    <property type="entry name" value="HTH_ARAC_FAMILY_1"/>
    <property type="match status" value="1"/>
</dbReference>
<dbReference type="PANTHER" id="PTHR46796:SF10">
    <property type="entry name" value="TRANSCRIPTIONAL ACTIVATOR FEAR"/>
    <property type="match status" value="1"/>
</dbReference>
<dbReference type="InterPro" id="IPR014710">
    <property type="entry name" value="RmlC-like_jellyroll"/>
</dbReference>
<gene>
    <name evidence="6" type="ORF">SAMN04487963_3647</name>
</gene>
<accession>A0A1I4TL98</accession>
<comment type="function">
    <text evidence="4">Regulatory protein of the TOL plasmid xyl operons. XylS activates the xylXYZLTEGFJQKIH operon required for the degradation of toluene, m-xylene and p-xylene.</text>
</comment>
<dbReference type="GO" id="GO:0009893">
    <property type="term" value="P:positive regulation of metabolic process"/>
    <property type="evidence" value="ECO:0007669"/>
    <property type="project" value="UniProtKB-ARBA"/>
</dbReference>
<evidence type="ECO:0000256" key="2">
    <source>
        <dbReference type="ARBA" id="ARBA00023125"/>
    </source>
</evidence>
<name>A0A1I4TL98_9GAMM</name>
<evidence type="ECO:0000313" key="6">
    <source>
        <dbReference type="EMBL" id="SFM77425.1"/>
    </source>
</evidence>
<dbReference type="InterPro" id="IPR011051">
    <property type="entry name" value="RmlC_Cupin_sf"/>
</dbReference>
<dbReference type="SUPFAM" id="SSF46689">
    <property type="entry name" value="Homeodomain-like"/>
    <property type="match status" value="2"/>
</dbReference>
<dbReference type="InterPro" id="IPR018062">
    <property type="entry name" value="HTH_AraC-typ_CS"/>
</dbReference>
<feature type="domain" description="HTH araC/xylS-type" evidence="5">
    <location>
        <begin position="141"/>
        <end position="239"/>
    </location>
</feature>